<dbReference type="KEGG" id="ker:91105705"/>
<name>A0AAX4KQS5_9TREE</name>
<accession>A0AAX4KQS5</accession>
<organism evidence="1 2">
    <name type="scientific">Kwoniella europaea PYCC6329</name>
    <dbReference type="NCBI Taxonomy" id="1423913"/>
    <lineage>
        <taxon>Eukaryota</taxon>
        <taxon>Fungi</taxon>
        <taxon>Dikarya</taxon>
        <taxon>Basidiomycota</taxon>
        <taxon>Agaricomycotina</taxon>
        <taxon>Tremellomycetes</taxon>
        <taxon>Tremellales</taxon>
        <taxon>Cryptococcaceae</taxon>
        <taxon>Kwoniella</taxon>
    </lineage>
</organism>
<reference evidence="1 2" key="1">
    <citation type="submission" date="2024-01" db="EMBL/GenBank/DDBJ databases">
        <title>Comparative genomics of Cryptococcus and Kwoniella reveals pathogenesis evolution and contrasting modes of karyotype evolution via chromosome fusion or intercentromeric recombination.</title>
        <authorList>
            <person name="Coelho M.A."/>
            <person name="David-Palma M."/>
            <person name="Shea T."/>
            <person name="Bowers K."/>
            <person name="McGinley-Smith S."/>
            <person name="Mohammad A.W."/>
            <person name="Gnirke A."/>
            <person name="Yurkov A.M."/>
            <person name="Nowrousian M."/>
            <person name="Sun S."/>
            <person name="Cuomo C.A."/>
            <person name="Heitman J."/>
        </authorList>
    </citation>
    <scope>NUCLEOTIDE SEQUENCE [LARGE SCALE GENOMIC DNA]</scope>
    <source>
        <strain evidence="1 2">PYCC6329</strain>
    </source>
</reference>
<evidence type="ECO:0000313" key="1">
    <source>
        <dbReference type="EMBL" id="WWD08791.1"/>
    </source>
</evidence>
<dbReference type="EMBL" id="CP144090">
    <property type="protein sequence ID" value="WWD08791.1"/>
    <property type="molecule type" value="Genomic_DNA"/>
</dbReference>
<protein>
    <submittedName>
        <fullName evidence="1">Uncharacterized protein</fullName>
    </submittedName>
</protein>
<gene>
    <name evidence="1" type="ORF">V865_006904</name>
</gene>
<evidence type="ECO:0000313" key="2">
    <source>
        <dbReference type="Proteomes" id="UP001358614"/>
    </source>
</evidence>
<dbReference type="Proteomes" id="UP001358614">
    <property type="component" value="Chromosome 2"/>
</dbReference>
<sequence>MLDEFNIDSTSGTVTEFTLPRVKITAESLTHIPTAPSANDNTEYRSILDLTHYEPDEQTDLTQFDFRLYL</sequence>
<keyword evidence="2" id="KW-1185">Reference proteome</keyword>
<dbReference type="GeneID" id="91105705"/>
<proteinExistence type="predicted"/>
<dbReference type="RefSeq" id="XP_066086758.1">
    <property type="nucleotide sequence ID" value="XM_066230661.1"/>
</dbReference>
<dbReference type="AlphaFoldDB" id="A0AAX4KQS5"/>